<evidence type="ECO:0000256" key="1">
    <source>
        <dbReference type="ARBA" id="ARBA00001946"/>
    </source>
</evidence>
<dbReference type="PANTHER" id="PTHR44757:SF2">
    <property type="entry name" value="BIOFILM ARCHITECTURE MAINTENANCE PROTEIN MBAA"/>
    <property type="match status" value="1"/>
</dbReference>
<dbReference type="SUPFAM" id="SSF55073">
    <property type="entry name" value="Nucleotide cyclase"/>
    <property type="match status" value="1"/>
</dbReference>
<accession>A0A1I6H169</accession>
<dbReference type="Gene3D" id="3.30.450.20">
    <property type="entry name" value="PAS domain"/>
    <property type="match status" value="1"/>
</dbReference>
<dbReference type="Pfam" id="PF01590">
    <property type="entry name" value="GAF"/>
    <property type="match status" value="1"/>
</dbReference>
<organism evidence="4 5">
    <name type="scientific">Marinobacter daqiaonensis</name>
    <dbReference type="NCBI Taxonomy" id="650891"/>
    <lineage>
        <taxon>Bacteria</taxon>
        <taxon>Pseudomonadati</taxon>
        <taxon>Pseudomonadota</taxon>
        <taxon>Gammaproteobacteria</taxon>
        <taxon>Pseudomonadales</taxon>
        <taxon>Marinobacteraceae</taxon>
        <taxon>Marinobacter</taxon>
    </lineage>
</organism>
<name>A0A1I6H169_9GAMM</name>
<dbReference type="PANTHER" id="PTHR44757">
    <property type="entry name" value="DIGUANYLATE CYCLASE DGCP"/>
    <property type="match status" value="1"/>
</dbReference>
<dbReference type="InterPro" id="IPR000014">
    <property type="entry name" value="PAS"/>
</dbReference>
<dbReference type="Gene3D" id="3.30.450.40">
    <property type="match status" value="1"/>
</dbReference>
<evidence type="ECO:0000313" key="4">
    <source>
        <dbReference type="EMBL" id="SFR48067.1"/>
    </source>
</evidence>
<dbReference type="Pfam" id="PF00990">
    <property type="entry name" value="GGDEF"/>
    <property type="match status" value="1"/>
</dbReference>
<protein>
    <submittedName>
        <fullName evidence="4">Diguanylate cyclase with PAS/PAC and GAF sensors</fullName>
    </submittedName>
</protein>
<reference evidence="4 5" key="1">
    <citation type="submission" date="2016-10" db="EMBL/GenBank/DDBJ databases">
        <authorList>
            <person name="de Groot N.N."/>
        </authorList>
    </citation>
    <scope>NUCLEOTIDE SEQUENCE [LARGE SCALE GENOMIC DNA]</scope>
    <source>
        <strain evidence="4 5">CGMCC 1.9167</strain>
    </source>
</reference>
<keyword evidence="5" id="KW-1185">Reference proteome</keyword>
<dbReference type="OrthoDB" id="766410at2"/>
<dbReference type="InterPro" id="IPR052155">
    <property type="entry name" value="Biofilm_reg_signaling"/>
</dbReference>
<proteinExistence type="predicted"/>
<dbReference type="GO" id="GO:0003824">
    <property type="term" value="F:catalytic activity"/>
    <property type="evidence" value="ECO:0007669"/>
    <property type="project" value="UniProtKB-ARBA"/>
</dbReference>
<dbReference type="FunFam" id="3.30.70.270:FF:000001">
    <property type="entry name" value="Diguanylate cyclase domain protein"/>
    <property type="match status" value="1"/>
</dbReference>
<evidence type="ECO:0000313" key="5">
    <source>
        <dbReference type="Proteomes" id="UP000198644"/>
    </source>
</evidence>
<dbReference type="Proteomes" id="UP000198644">
    <property type="component" value="Unassembled WGS sequence"/>
</dbReference>
<dbReference type="PROSITE" id="PS50112">
    <property type="entry name" value="PAS"/>
    <property type="match status" value="1"/>
</dbReference>
<feature type="domain" description="GGDEF" evidence="3">
    <location>
        <begin position="314"/>
        <end position="438"/>
    </location>
</feature>
<dbReference type="CDD" id="cd01949">
    <property type="entry name" value="GGDEF"/>
    <property type="match status" value="1"/>
</dbReference>
<dbReference type="Pfam" id="PF08447">
    <property type="entry name" value="PAS_3"/>
    <property type="match status" value="1"/>
</dbReference>
<feature type="domain" description="PAS" evidence="2">
    <location>
        <begin position="5"/>
        <end position="75"/>
    </location>
</feature>
<dbReference type="InterPro" id="IPR035965">
    <property type="entry name" value="PAS-like_dom_sf"/>
</dbReference>
<dbReference type="InterPro" id="IPR013655">
    <property type="entry name" value="PAS_fold_3"/>
</dbReference>
<dbReference type="NCBIfam" id="TIGR00229">
    <property type="entry name" value="sensory_box"/>
    <property type="match status" value="1"/>
</dbReference>
<gene>
    <name evidence="4" type="ORF">SAMN05216203_0697</name>
</gene>
<evidence type="ECO:0000259" key="2">
    <source>
        <dbReference type="PROSITE" id="PS50112"/>
    </source>
</evidence>
<dbReference type="AlphaFoldDB" id="A0A1I6H169"/>
<dbReference type="SUPFAM" id="SSF55785">
    <property type="entry name" value="PYP-like sensor domain (PAS domain)"/>
    <property type="match status" value="1"/>
</dbReference>
<dbReference type="InterPro" id="IPR003018">
    <property type="entry name" value="GAF"/>
</dbReference>
<dbReference type="Gene3D" id="3.30.70.270">
    <property type="match status" value="1"/>
</dbReference>
<sequence length="438" mass="48998">MPVNPEVLYPKLINLLLDTVFVVDESGTIIFISDACEQLLGYTATEMKGTPITNYIHPDDLDRTLQAASRIMSGQSHIHFENRYLRKDGDTVNILWSARWSDDDRWRIAVARDVTALRRADQTRDAMYRISEAAQAADTLRAFCDGVREVIGQLFPGDELQLAFHDPARGMLRLPDWPSARSGSWLERPIEAGRELDDLILRAEAHQAPDEQNHRDVVPPPEQAGFMGISLMTSDTVLGAIVVKKGSKGAVFRSADRELLQFVATQVAIVAARKQAEEALRFRAHHDSLTGLTNRYLFWDRLEMALRSAARNQQRLALLCLDLNDFKRINDTWGHDAGDEVIREVARRLERGTRETDTIARMGGDEYTILLTDIGESSSVDAAVGKLRNLVAEPMDIAGEVFHVTCSIGVARYPEDGTTARELLGKADVKMYLNKKGN</sequence>
<dbReference type="InterPro" id="IPR043128">
    <property type="entry name" value="Rev_trsase/Diguanyl_cyclase"/>
</dbReference>
<dbReference type="SUPFAM" id="SSF55781">
    <property type="entry name" value="GAF domain-like"/>
    <property type="match status" value="1"/>
</dbReference>
<evidence type="ECO:0000259" key="3">
    <source>
        <dbReference type="PROSITE" id="PS50887"/>
    </source>
</evidence>
<dbReference type="InterPro" id="IPR000160">
    <property type="entry name" value="GGDEF_dom"/>
</dbReference>
<dbReference type="CDD" id="cd00130">
    <property type="entry name" value="PAS"/>
    <property type="match status" value="1"/>
</dbReference>
<comment type="cofactor">
    <cofactor evidence="1">
        <name>Mg(2+)</name>
        <dbReference type="ChEBI" id="CHEBI:18420"/>
    </cofactor>
</comment>
<dbReference type="STRING" id="650891.SAMN05216203_0697"/>
<dbReference type="EMBL" id="FOYW01000001">
    <property type="protein sequence ID" value="SFR48067.1"/>
    <property type="molecule type" value="Genomic_DNA"/>
</dbReference>
<dbReference type="NCBIfam" id="TIGR00254">
    <property type="entry name" value="GGDEF"/>
    <property type="match status" value="1"/>
</dbReference>
<dbReference type="PROSITE" id="PS50887">
    <property type="entry name" value="GGDEF"/>
    <property type="match status" value="1"/>
</dbReference>
<dbReference type="InterPro" id="IPR029787">
    <property type="entry name" value="Nucleotide_cyclase"/>
</dbReference>
<dbReference type="RefSeq" id="WP_092008894.1">
    <property type="nucleotide sequence ID" value="NZ_FOYW01000001.1"/>
</dbReference>
<dbReference type="InterPro" id="IPR029016">
    <property type="entry name" value="GAF-like_dom_sf"/>
</dbReference>
<dbReference type="SMART" id="SM00267">
    <property type="entry name" value="GGDEF"/>
    <property type="match status" value="1"/>
</dbReference>
<dbReference type="SMART" id="SM00091">
    <property type="entry name" value="PAS"/>
    <property type="match status" value="1"/>
</dbReference>